<reference evidence="4" key="1">
    <citation type="journal article" date="2019" name="Int. J. Syst. Evol. Microbiol.">
        <title>The Global Catalogue of Microorganisms (GCM) 10K type strain sequencing project: providing services to taxonomists for standard genome sequencing and annotation.</title>
        <authorList>
            <consortium name="The Broad Institute Genomics Platform"/>
            <consortium name="The Broad Institute Genome Sequencing Center for Infectious Disease"/>
            <person name="Wu L."/>
            <person name="Ma J."/>
        </authorList>
    </citation>
    <scope>NUCLEOTIDE SEQUENCE [LARGE SCALE GENOMIC DNA]</scope>
    <source>
        <strain evidence="4">JCM 17917</strain>
    </source>
</reference>
<dbReference type="EMBL" id="BAABGX010000001">
    <property type="protein sequence ID" value="GAA4300828.1"/>
    <property type="molecule type" value="Genomic_DNA"/>
</dbReference>
<evidence type="ECO:0000313" key="4">
    <source>
        <dbReference type="Proteomes" id="UP001501844"/>
    </source>
</evidence>
<proteinExistence type="inferred from homology"/>
<name>A0ABP8FD04_9BACT</name>
<protein>
    <recommendedName>
        <fullName evidence="2">PF03932 family protein CutC</fullName>
    </recommendedName>
</protein>
<comment type="similarity">
    <text evidence="1 2">Belongs to the CutC family.</text>
</comment>
<dbReference type="SUPFAM" id="SSF110395">
    <property type="entry name" value="CutC-like"/>
    <property type="match status" value="1"/>
</dbReference>
<keyword evidence="2" id="KW-0963">Cytoplasm</keyword>
<dbReference type="PANTHER" id="PTHR12598:SF0">
    <property type="entry name" value="COPPER HOMEOSTASIS PROTEIN CUTC HOMOLOG"/>
    <property type="match status" value="1"/>
</dbReference>
<dbReference type="InterPro" id="IPR005627">
    <property type="entry name" value="CutC-like"/>
</dbReference>
<comment type="subcellular location">
    <subcellularLocation>
        <location evidence="2">Cytoplasm</location>
    </subcellularLocation>
</comment>
<dbReference type="RefSeq" id="WP_345163397.1">
    <property type="nucleotide sequence ID" value="NZ_BAABGX010000001.1"/>
</dbReference>
<evidence type="ECO:0000256" key="2">
    <source>
        <dbReference type="HAMAP-Rule" id="MF_00795"/>
    </source>
</evidence>
<dbReference type="PANTHER" id="PTHR12598">
    <property type="entry name" value="COPPER HOMEOSTASIS PROTEIN CUTC"/>
    <property type="match status" value="1"/>
</dbReference>
<dbReference type="InterPro" id="IPR036822">
    <property type="entry name" value="CutC-like_dom_sf"/>
</dbReference>
<dbReference type="Pfam" id="PF03932">
    <property type="entry name" value="CutC"/>
    <property type="match status" value="1"/>
</dbReference>
<accession>A0ABP8FD04</accession>
<organism evidence="3 4">
    <name type="scientific">Nibribacter koreensis</name>
    <dbReference type="NCBI Taxonomy" id="1084519"/>
    <lineage>
        <taxon>Bacteria</taxon>
        <taxon>Pseudomonadati</taxon>
        <taxon>Bacteroidota</taxon>
        <taxon>Cytophagia</taxon>
        <taxon>Cytophagales</taxon>
        <taxon>Hymenobacteraceae</taxon>
        <taxon>Nibribacter</taxon>
    </lineage>
</organism>
<dbReference type="Gene3D" id="3.20.20.380">
    <property type="entry name" value="Copper homeostasis (CutC) domain"/>
    <property type="match status" value="1"/>
</dbReference>
<keyword evidence="4" id="KW-1185">Reference proteome</keyword>
<dbReference type="Proteomes" id="UP001501844">
    <property type="component" value="Unassembled WGS sequence"/>
</dbReference>
<evidence type="ECO:0000313" key="3">
    <source>
        <dbReference type="EMBL" id="GAA4300828.1"/>
    </source>
</evidence>
<comment type="caution">
    <text evidence="2">Once thought to be involved in copper homeostasis, experiments in E.coli have shown this is not the case.</text>
</comment>
<dbReference type="HAMAP" id="MF_00795">
    <property type="entry name" value="CutC"/>
    <property type="match status" value="1"/>
</dbReference>
<comment type="caution">
    <text evidence="3">The sequence shown here is derived from an EMBL/GenBank/DDBJ whole genome shotgun (WGS) entry which is preliminary data.</text>
</comment>
<evidence type="ECO:0000256" key="1">
    <source>
        <dbReference type="ARBA" id="ARBA00007768"/>
    </source>
</evidence>
<sequence>MARASSKQPYQLEICVDSVASAVAAEQGGAQRVELCDYLAGGGTTPSAGMISLVRESISIPLHVLIRPRRGDFQYSNAELEIMKRDIQVCRDLGADGIVIGLLTKNGNIDVARTQELIECAGTLSVTFHRAFDLTRNPFEALDQLLTLNIDRLLTSGQQETALQGVPLIKQLQERTAGKLIIMPGSGIHPENVLGIVSQTGVREVHASVRRRVEGEMLFRKDYPPMLSHNPVSEFEQLVADVNQIRKMRQLLDDL</sequence>
<gene>
    <name evidence="2" type="primary">cutC</name>
    <name evidence="3" type="ORF">GCM10023183_11370</name>
</gene>